<feature type="domain" description="Peptidase M24" evidence="1">
    <location>
        <begin position="143"/>
        <end position="334"/>
    </location>
</feature>
<dbReference type="Gene3D" id="3.40.350.10">
    <property type="entry name" value="Creatinase/prolidase N-terminal domain"/>
    <property type="match status" value="1"/>
</dbReference>
<dbReference type="Pfam" id="PF00557">
    <property type="entry name" value="Peptidase_M24"/>
    <property type="match status" value="1"/>
</dbReference>
<sequence length="367" mass="41039">MKEMSNEGFVQRLEMLRKVMLEEGIDAVTVALQKNVSWLTGGRSHVNTADISACCAFVVTSERCYFLANNIEARRLLEEEVAAPGFERLVELQIWPWNSPQERGRLMVRLTEGMESVRTDAELEAVFLRLRTEVRPEELEAWRTLGRLTGEAIGEAAHKLRRGQSEFAIAGLLAQECWERGLEPIVNLIAADERIFTRRHPLPTAKTLDAYAMLVVCARQNGRIASATRLVHFGGPTPEIMRKHQAVAEIDARIIHATRPGRSLGEMYADLECFYREAGYAQEIRHHHQGGLTGYVSRERIATPGDTYRVEASTIYAWNPSIAGVKSEDTILVGDDGNEILTGSAHFPTIYIAVGGQSWSRPGILVR</sequence>
<dbReference type="SUPFAM" id="SSF53092">
    <property type="entry name" value="Creatinase/prolidase N-terminal domain"/>
    <property type="match status" value="1"/>
</dbReference>
<dbReference type="InterPro" id="IPR000994">
    <property type="entry name" value="Pept_M24"/>
</dbReference>
<dbReference type="PANTHER" id="PTHR46112:SF2">
    <property type="entry name" value="XAA-PRO AMINOPEPTIDASE P-RELATED"/>
    <property type="match status" value="1"/>
</dbReference>
<dbReference type="CDD" id="cd01066">
    <property type="entry name" value="APP_MetAP"/>
    <property type="match status" value="1"/>
</dbReference>
<comment type="caution">
    <text evidence="3">The sequence shown here is derived from an EMBL/GenBank/DDBJ whole genome shotgun (WGS) entry which is preliminary data.</text>
</comment>
<dbReference type="InterPro" id="IPR050659">
    <property type="entry name" value="Peptidase_M24B"/>
</dbReference>
<evidence type="ECO:0000313" key="3">
    <source>
        <dbReference type="EMBL" id="MFD0871407.1"/>
    </source>
</evidence>
<organism evidence="3 4">
    <name type="scientific">Paenibacillus residui</name>
    <dbReference type="NCBI Taxonomy" id="629724"/>
    <lineage>
        <taxon>Bacteria</taxon>
        <taxon>Bacillati</taxon>
        <taxon>Bacillota</taxon>
        <taxon>Bacilli</taxon>
        <taxon>Bacillales</taxon>
        <taxon>Paenibacillaceae</taxon>
        <taxon>Paenibacillus</taxon>
    </lineage>
</organism>
<gene>
    <name evidence="3" type="ORF">ACFQ03_19905</name>
</gene>
<protein>
    <submittedName>
        <fullName evidence="3">M24 family metallopeptidase</fullName>
    </submittedName>
</protein>
<name>A0ABW3DD97_9BACL</name>
<accession>A0ABW3DD97</accession>
<dbReference type="Proteomes" id="UP001597120">
    <property type="component" value="Unassembled WGS sequence"/>
</dbReference>
<dbReference type="PANTHER" id="PTHR46112">
    <property type="entry name" value="AMINOPEPTIDASE"/>
    <property type="match status" value="1"/>
</dbReference>
<dbReference type="InterPro" id="IPR036005">
    <property type="entry name" value="Creatinase/aminopeptidase-like"/>
</dbReference>
<dbReference type="SUPFAM" id="SSF55920">
    <property type="entry name" value="Creatinase/aminopeptidase"/>
    <property type="match status" value="1"/>
</dbReference>
<dbReference type="EMBL" id="JBHTIU010000081">
    <property type="protein sequence ID" value="MFD0871407.1"/>
    <property type="molecule type" value="Genomic_DNA"/>
</dbReference>
<keyword evidence="4" id="KW-1185">Reference proteome</keyword>
<feature type="domain" description="Creatinase N-terminal" evidence="2">
    <location>
        <begin position="12"/>
        <end position="83"/>
    </location>
</feature>
<reference evidence="4" key="1">
    <citation type="journal article" date="2019" name="Int. J. Syst. Evol. Microbiol.">
        <title>The Global Catalogue of Microorganisms (GCM) 10K type strain sequencing project: providing services to taxonomists for standard genome sequencing and annotation.</title>
        <authorList>
            <consortium name="The Broad Institute Genomics Platform"/>
            <consortium name="The Broad Institute Genome Sequencing Center for Infectious Disease"/>
            <person name="Wu L."/>
            <person name="Ma J."/>
        </authorList>
    </citation>
    <scope>NUCLEOTIDE SEQUENCE [LARGE SCALE GENOMIC DNA]</scope>
    <source>
        <strain evidence="4">CCUG 57263</strain>
    </source>
</reference>
<evidence type="ECO:0000259" key="1">
    <source>
        <dbReference type="Pfam" id="PF00557"/>
    </source>
</evidence>
<dbReference type="InterPro" id="IPR029149">
    <property type="entry name" value="Creatin/AminoP/Spt16_N"/>
</dbReference>
<evidence type="ECO:0000313" key="4">
    <source>
        <dbReference type="Proteomes" id="UP001597120"/>
    </source>
</evidence>
<dbReference type="InterPro" id="IPR000587">
    <property type="entry name" value="Creatinase_N"/>
</dbReference>
<dbReference type="Gene3D" id="3.90.230.10">
    <property type="entry name" value="Creatinase/methionine aminopeptidase superfamily"/>
    <property type="match status" value="1"/>
</dbReference>
<dbReference type="RefSeq" id="WP_379290422.1">
    <property type="nucleotide sequence ID" value="NZ_JBHTIU010000081.1"/>
</dbReference>
<evidence type="ECO:0000259" key="2">
    <source>
        <dbReference type="Pfam" id="PF01321"/>
    </source>
</evidence>
<dbReference type="Pfam" id="PF01321">
    <property type="entry name" value="Creatinase_N"/>
    <property type="match status" value="1"/>
</dbReference>
<proteinExistence type="predicted"/>